<proteinExistence type="predicted"/>
<gene>
    <name evidence="1" type="ORF">mRhiFer1_008325</name>
</gene>
<accession>A0A7J7VR52</accession>
<evidence type="ECO:0000313" key="1">
    <source>
        <dbReference type="EMBL" id="KAF6327634.1"/>
    </source>
</evidence>
<dbReference type="AlphaFoldDB" id="A0A7J7VR52"/>
<sequence length="276" mass="29007">MSLCPRGMQSPPGQVPLSGGCLRTRKLLTLLPSQWYCLRPESEVCVCPVLLPGGDVCQPCYGWGENRVFTSLCPCCSRPLQRRPPCSRAGGPSGSPVSCRVVSASPPSLCTGGQLSPLAGLPAQGSCSSWTGLWPAQNKCSWGGSTPVMPPPDFSWPLTFGWLGQTLFSLPGCCMRSSDILSSMPNLLVKPGLHVCPLPSGSGTALCREQADAGRWDSWPLLARVLVATLHPGVPLRPLLLPPGLALTFSLLAWEGGRGVRDGGQPGGATRQPAKA</sequence>
<organism evidence="1 2">
    <name type="scientific">Rhinolophus ferrumequinum</name>
    <name type="common">Greater horseshoe bat</name>
    <dbReference type="NCBI Taxonomy" id="59479"/>
    <lineage>
        <taxon>Eukaryota</taxon>
        <taxon>Metazoa</taxon>
        <taxon>Chordata</taxon>
        <taxon>Craniata</taxon>
        <taxon>Vertebrata</taxon>
        <taxon>Euteleostomi</taxon>
        <taxon>Mammalia</taxon>
        <taxon>Eutheria</taxon>
        <taxon>Laurasiatheria</taxon>
        <taxon>Chiroptera</taxon>
        <taxon>Yinpterochiroptera</taxon>
        <taxon>Rhinolophoidea</taxon>
        <taxon>Rhinolophidae</taxon>
        <taxon>Rhinolophinae</taxon>
        <taxon>Rhinolophus</taxon>
    </lineage>
</organism>
<name>A0A7J7VR52_RHIFE</name>
<dbReference type="PROSITE" id="PS51257">
    <property type="entry name" value="PROKAR_LIPOPROTEIN"/>
    <property type="match status" value="1"/>
</dbReference>
<dbReference type="EMBL" id="JACAGC010000012">
    <property type="protein sequence ID" value="KAF6327634.1"/>
    <property type="molecule type" value="Genomic_DNA"/>
</dbReference>
<dbReference type="Proteomes" id="UP000585614">
    <property type="component" value="Unassembled WGS sequence"/>
</dbReference>
<comment type="caution">
    <text evidence="1">The sequence shown here is derived from an EMBL/GenBank/DDBJ whole genome shotgun (WGS) entry which is preliminary data.</text>
</comment>
<protein>
    <submittedName>
        <fullName evidence="1">Uncharacterized protein</fullName>
    </submittedName>
</protein>
<reference evidence="1 2" key="1">
    <citation type="journal article" date="2020" name="Nature">
        <title>Six reference-quality genomes reveal evolution of bat adaptations.</title>
        <authorList>
            <person name="Jebb D."/>
            <person name="Huang Z."/>
            <person name="Pippel M."/>
            <person name="Hughes G.M."/>
            <person name="Lavrichenko K."/>
            <person name="Devanna P."/>
            <person name="Winkler S."/>
            <person name="Jermiin L.S."/>
            <person name="Skirmuntt E.C."/>
            <person name="Katzourakis A."/>
            <person name="Burkitt-Gray L."/>
            <person name="Ray D.A."/>
            <person name="Sullivan K.A.M."/>
            <person name="Roscito J.G."/>
            <person name="Kirilenko B.M."/>
            <person name="Davalos L.M."/>
            <person name="Corthals A.P."/>
            <person name="Power M.L."/>
            <person name="Jones G."/>
            <person name="Ransome R.D."/>
            <person name="Dechmann D.K.N."/>
            <person name="Locatelli A.G."/>
            <person name="Puechmaille S.J."/>
            <person name="Fedrigo O."/>
            <person name="Jarvis E.D."/>
            <person name="Hiller M."/>
            <person name="Vernes S.C."/>
            <person name="Myers E.W."/>
            <person name="Teeling E.C."/>
        </authorList>
    </citation>
    <scope>NUCLEOTIDE SEQUENCE [LARGE SCALE GENOMIC DNA]</scope>
    <source>
        <strain evidence="1">MRhiFer1</strain>
        <tissue evidence="1">Lung</tissue>
    </source>
</reference>
<evidence type="ECO:0000313" key="2">
    <source>
        <dbReference type="Proteomes" id="UP000585614"/>
    </source>
</evidence>